<evidence type="ECO:0000256" key="9">
    <source>
        <dbReference type="ARBA" id="ARBA00022963"/>
    </source>
</evidence>
<dbReference type="GO" id="GO:0046872">
    <property type="term" value="F:metal ion binding"/>
    <property type="evidence" value="ECO:0007669"/>
    <property type="project" value="UniProtKB-KW"/>
</dbReference>
<evidence type="ECO:0000256" key="12">
    <source>
        <dbReference type="ARBA" id="ARBA00023136"/>
    </source>
</evidence>
<sequence length="782" mass="86848">MSSNWDVYSRQGIDLASFATTVAFDTVKRGTRLSFHVGRSLATTAVGVTTSVVDYALFGGGPVLGPVAGSAVHSAFSLAEQLVLAPIHLSEYLTSTSLMAAHSSINVLSVIFPGSNEASFSLASFITLVKREWSDSDSISPVNSYGLTQVARAVVAWVALQGVTQEWQEKHWFKYLKELDVMEKQTVEREHLRRPRRNSRVRVTSDVIFPGRRGPQIISADIGDAPILTPCSPRSRNSTISSISSLTMTTSHPTITASHSMLSFQSLTRKPSLQLLHSPTASIHSLFPTYSSPASASHEPQLLPLDELKATLRRLSKMVLAGYGGASLLFFGITPDIRPREKGEAGEKLEEEAKLEVAVDAAEAEAAGDNRKQMISSSQSKYSWWGQLMGRHDQEIFESALTDEERKESIRMRKHQESEDRKRQKTKSTAIVGIEHLMPRFWVLTDYNRGQVVLVIRGTMSLNEIAVDLTCHPESFQPARTQDTDIDEEDYEFIETPGDYMTSPSTKQYEQESQKGPSYNVHSGMLRMARAMGESGKPVQLAVQEALYHNPGFDLVLCGHSLGAGVAAILGLMWADPSTCLTVRSSGLPVGRRVYVYCFAPPSLVDAQLSQLANKLITSFVYSNDVVTRLSLGSVRNLRSAASWLCEAEEGKHVYGTNGVKLKEDGWSAVTSRARRWKEAPDNQSKEDIDWLVAVRKTLEANMQYQDLLPPGRVLWAMRDSDLHPSHQKKEPKENNEKGQKDKLRLFEVLDVEKIFGQIVFARNMLTAHMPHQYDKALHDLL</sequence>
<keyword evidence="6" id="KW-0479">Metal-binding</keyword>
<comment type="catalytic activity">
    <reaction evidence="13">
        <text>a 1,2-diacyl-sn-glycerol + H2O = a 2-acylglycerol + a fatty acid + H(+)</text>
        <dbReference type="Rhea" id="RHEA:33275"/>
        <dbReference type="ChEBI" id="CHEBI:15377"/>
        <dbReference type="ChEBI" id="CHEBI:15378"/>
        <dbReference type="ChEBI" id="CHEBI:17389"/>
        <dbReference type="ChEBI" id="CHEBI:17815"/>
        <dbReference type="ChEBI" id="CHEBI:28868"/>
        <dbReference type="EC" id="3.1.1.116"/>
    </reaction>
    <physiologicalReaction direction="left-to-right" evidence="13">
        <dbReference type="Rhea" id="RHEA:33276"/>
    </physiologicalReaction>
</comment>
<name>A0A8H7KHM9_AGABI</name>
<evidence type="ECO:0000259" key="16">
    <source>
        <dbReference type="Pfam" id="PF01764"/>
    </source>
</evidence>
<evidence type="ECO:0000313" key="17">
    <source>
        <dbReference type="EMBL" id="KAF7776415.1"/>
    </source>
</evidence>
<reference evidence="17 18" key="1">
    <citation type="journal article" name="Sci. Rep.">
        <title>Telomere-to-telomere assembled and centromere annotated genomes of the two main subspecies of the button mushroom Agaricus bisporus reveal especially polymorphic chromosome ends.</title>
        <authorList>
            <person name="Sonnenberg A.S.M."/>
            <person name="Sedaghat-Telgerd N."/>
            <person name="Lavrijssen B."/>
            <person name="Ohm R.A."/>
            <person name="Hendrickx P.M."/>
            <person name="Scholtmeijer K."/>
            <person name="Baars J.J.P."/>
            <person name="van Peer A."/>
        </authorList>
    </citation>
    <scope>NUCLEOTIDE SEQUENCE [LARGE SCALE GENOMIC DNA]</scope>
    <source>
        <strain evidence="17 18">H119_p4</strain>
    </source>
</reference>
<keyword evidence="7" id="KW-0378">Hydrolase</keyword>
<feature type="compositionally biased region" description="Basic and acidic residues" evidence="15">
    <location>
        <begin position="403"/>
        <end position="422"/>
    </location>
</feature>
<evidence type="ECO:0000256" key="13">
    <source>
        <dbReference type="ARBA" id="ARBA00024531"/>
    </source>
</evidence>
<keyword evidence="12" id="KW-0472">Membrane</keyword>
<comment type="caution">
    <text evidence="17">The sequence shown here is derived from an EMBL/GenBank/DDBJ whole genome shotgun (WGS) entry which is preliminary data.</text>
</comment>
<keyword evidence="9" id="KW-0442">Lipid degradation</keyword>
<dbReference type="GO" id="GO:0016298">
    <property type="term" value="F:lipase activity"/>
    <property type="evidence" value="ECO:0007669"/>
    <property type="project" value="TreeGrafter"/>
</dbReference>
<evidence type="ECO:0000256" key="2">
    <source>
        <dbReference type="ARBA" id="ARBA00004651"/>
    </source>
</evidence>
<evidence type="ECO:0000256" key="1">
    <source>
        <dbReference type="ARBA" id="ARBA00001913"/>
    </source>
</evidence>
<evidence type="ECO:0000256" key="4">
    <source>
        <dbReference type="ARBA" id="ARBA00022553"/>
    </source>
</evidence>
<keyword evidence="11" id="KW-0443">Lipid metabolism</keyword>
<dbReference type="InterPro" id="IPR002921">
    <property type="entry name" value="Fungal_lipase-type"/>
</dbReference>
<evidence type="ECO:0000256" key="8">
    <source>
        <dbReference type="ARBA" id="ARBA00022837"/>
    </source>
</evidence>
<comment type="subcellular location">
    <subcellularLocation>
        <location evidence="2">Cell membrane</location>
        <topology evidence="2">Multi-pass membrane protein</topology>
    </subcellularLocation>
</comment>
<feature type="region of interest" description="Disordered" evidence="15">
    <location>
        <begin position="497"/>
        <end position="516"/>
    </location>
</feature>
<evidence type="ECO:0000256" key="3">
    <source>
        <dbReference type="ARBA" id="ARBA00022475"/>
    </source>
</evidence>
<dbReference type="PANTHER" id="PTHR45792">
    <property type="entry name" value="DIACYLGLYCEROL LIPASE HOMOLOG-RELATED"/>
    <property type="match status" value="1"/>
</dbReference>
<dbReference type="CDD" id="cd00519">
    <property type="entry name" value="Lipase_3"/>
    <property type="match status" value="1"/>
</dbReference>
<feature type="domain" description="Fungal lipase-type" evidence="16">
    <location>
        <begin position="453"/>
        <end position="631"/>
    </location>
</feature>
<accession>A0A8H7KHM9</accession>
<dbReference type="Pfam" id="PF01764">
    <property type="entry name" value="Lipase_3"/>
    <property type="match status" value="1"/>
</dbReference>
<evidence type="ECO:0000256" key="14">
    <source>
        <dbReference type="ARBA" id="ARBA00026104"/>
    </source>
</evidence>
<dbReference type="EC" id="3.1.1.116" evidence="14"/>
<dbReference type="EMBL" id="JABXXO010000006">
    <property type="protein sequence ID" value="KAF7776415.1"/>
    <property type="molecule type" value="Genomic_DNA"/>
</dbReference>
<keyword evidence="3" id="KW-1003">Cell membrane</keyword>
<evidence type="ECO:0000256" key="5">
    <source>
        <dbReference type="ARBA" id="ARBA00022692"/>
    </source>
</evidence>
<evidence type="ECO:0000256" key="10">
    <source>
        <dbReference type="ARBA" id="ARBA00022989"/>
    </source>
</evidence>
<evidence type="ECO:0000256" key="15">
    <source>
        <dbReference type="SAM" id="MobiDB-lite"/>
    </source>
</evidence>
<dbReference type="AlphaFoldDB" id="A0A8H7KHM9"/>
<organism evidence="17 18">
    <name type="scientific">Agaricus bisporus var. burnettii</name>
    <dbReference type="NCBI Taxonomy" id="192524"/>
    <lineage>
        <taxon>Eukaryota</taxon>
        <taxon>Fungi</taxon>
        <taxon>Dikarya</taxon>
        <taxon>Basidiomycota</taxon>
        <taxon>Agaricomycotina</taxon>
        <taxon>Agaricomycetes</taxon>
        <taxon>Agaricomycetidae</taxon>
        <taxon>Agaricales</taxon>
        <taxon>Agaricineae</taxon>
        <taxon>Agaricaceae</taxon>
        <taxon>Agaricus</taxon>
    </lineage>
</organism>
<evidence type="ECO:0000256" key="6">
    <source>
        <dbReference type="ARBA" id="ARBA00022723"/>
    </source>
</evidence>
<dbReference type="Gene3D" id="3.40.50.1820">
    <property type="entry name" value="alpha/beta hydrolase"/>
    <property type="match status" value="1"/>
</dbReference>
<dbReference type="Proteomes" id="UP000629468">
    <property type="component" value="Unassembled WGS sequence"/>
</dbReference>
<evidence type="ECO:0000256" key="11">
    <source>
        <dbReference type="ARBA" id="ARBA00023098"/>
    </source>
</evidence>
<dbReference type="PANTHER" id="PTHR45792:SF8">
    <property type="entry name" value="DIACYLGLYCEROL LIPASE-ALPHA"/>
    <property type="match status" value="1"/>
</dbReference>
<dbReference type="SUPFAM" id="SSF53474">
    <property type="entry name" value="alpha/beta-Hydrolases"/>
    <property type="match status" value="1"/>
</dbReference>
<dbReference type="GO" id="GO:0005886">
    <property type="term" value="C:plasma membrane"/>
    <property type="evidence" value="ECO:0007669"/>
    <property type="project" value="UniProtKB-SubCell"/>
</dbReference>
<evidence type="ECO:0000256" key="7">
    <source>
        <dbReference type="ARBA" id="ARBA00022801"/>
    </source>
</evidence>
<comment type="cofactor">
    <cofactor evidence="1">
        <name>Ca(2+)</name>
        <dbReference type="ChEBI" id="CHEBI:29108"/>
    </cofactor>
</comment>
<gene>
    <name evidence="17" type="ORF">Agabi119p4_4808</name>
</gene>
<keyword evidence="10" id="KW-1133">Transmembrane helix</keyword>
<proteinExistence type="predicted"/>
<feature type="region of interest" description="Disordered" evidence="15">
    <location>
        <begin position="403"/>
        <end position="425"/>
    </location>
</feature>
<dbReference type="InterPro" id="IPR029058">
    <property type="entry name" value="AB_hydrolase_fold"/>
</dbReference>
<evidence type="ECO:0000313" key="18">
    <source>
        <dbReference type="Proteomes" id="UP000629468"/>
    </source>
</evidence>
<keyword evidence="4" id="KW-0597">Phosphoprotein</keyword>
<keyword evidence="5" id="KW-0812">Transmembrane</keyword>
<dbReference type="InterPro" id="IPR052214">
    <property type="entry name" value="DAG_Lipase-Related"/>
</dbReference>
<protein>
    <recommendedName>
        <fullName evidence="14">sn-1-specific diacylglycerol lipase</fullName>
        <ecNumber evidence="14">3.1.1.116</ecNumber>
    </recommendedName>
</protein>
<dbReference type="GO" id="GO:0046340">
    <property type="term" value="P:diacylglycerol catabolic process"/>
    <property type="evidence" value="ECO:0007669"/>
    <property type="project" value="TreeGrafter"/>
</dbReference>
<dbReference type="GO" id="GO:0019369">
    <property type="term" value="P:arachidonate metabolic process"/>
    <property type="evidence" value="ECO:0007669"/>
    <property type="project" value="TreeGrafter"/>
</dbReference>
<keyword evidence="8" id="KW-0106">Calcium</keyword>